<reference evidence="3 4" key="1">
    <citation type="submission" date="2019-03" db="EMBL/GenBank/DDBJ databases">
        <title>Metabolic potential of uncultured bacteria and archaea associated with petroleum seepage in deep-sea sediments.</title>
        <authorList>
            <person name="Dong X."/>
            <person name="Hubert C."/>
        </authorList>
    </citation>
    <scope>NUCLEOTIDE SEQUENCE [LARGE SCALE GENOMIC DNA]</scope>
    <source>
        <strain evidence="3">E44_bin7</strain>
    </source>
</reference>
<organism evidence="3 4">
    <name type="scientific">Aerophobetes bacterium</name>
    <dbReference type="NCBI Taxonomy" id="2030807"/>
    <lineage>
        <taxon>Bacteria</taxon>
        <taxon>Candidatus Aerophobota</taxon>
    </lineage>
</organism>
<sequence length="148" mass="16328">MKIEGYFDPDFKPPAPFVDAIIISEEAGIRHKVSFLIDTGASMTILLDKDVKDIGLDVGRLKKAEKQVGGIGGSVETYLVKDARVAFESDEGFYEQGLLLYVGLHDLTGADEKTIKRILVIPSLLGREILGKFDLYCFPGKAKLYLEC</sequence>
<dbReference type="GO" id="GO:0004190">
    <property type="term" value="F:aspartic-type endopeptidase activity"/>
    <property type="evidence" value="ECO:0007669"/>
    <property type="project" value="InterPro"/>
</dbReference>
<dbReference type="InterPro" id="IPR021109">
    <property type="entry name" value="Peptidase_aspartic_dom_sf"/>
</dbReference>
<proteinExistence type="predicted"/>
<evidence type="ECO:0000256" key="1">
    <source>
        <dbReference type="ARBA" id="ARBA00022801"/>
    </source>
</evidence>
<keyword evidence="1" id="KW-0378">Hydrolase</keyword>
<dbReference type="Gene3D" id="2.40.70.10">
    <property type="entry name" value="Acid Proteases"/>
    <property type="match status" value="1"/>
</dbReference>
<evidence type="ECO:0000313" key="4">
    <source>
        <dbReference type="Proteomes" id="UP000316360"/>
    </source>
</evidence>
<dbReference type="Proteomes" id="UP000316360">
    <property type="component" value="Unassembled WGS sequence"/>
</dbReference>
<dbReference type="InterPro" id="IPR001969">
    <property type="entry name" value="Aspartic_peptidase_AS"/>
</dbReference>
<dbReference type="PROSITE" id="PS00141">
    <property type="entry name" value="ASP_PROTEASE"/>
    <property type="match status" value="1"/>
</dbReference>
<evidence type="ECO:0000259" key="2">
    <source>
        <dbReference type="PROSITE" id="PS50175"/>
    </source>
</evidence>
<name>A0A523RYU9_UNCAE</name>
<protein>
    <recommendedName>
        <fullName evidence="2">Peptidase A2 domain-containing protein</fullName>
    </recommendedName>
</protein>
<dbReference type="EMBL" id="SOKJ01000194">
    <property type="protein sequence ID" value="TET10946.1"/>
    <property type="molecule type" value="Genomic_DNA"/>
</dbReference>
<feature type="domain" description="Peptidase A2" evidence="2">
    <location>
        <begin position="33"/>
        <end position="129"/>
    </location>
</feature>
<comment type="caution">
    <text evidence="3">The sequence shown here is derived from an EMBL/GenBank/DDBJ whole genome shotgun (WGS) entry which is preliminary data.</text>
</comment>
<gene>
    <name evidence="3" type="ORF">E3J84_03495</name>
</gene>
<dbReference type="SUPFAM" id="SSF50630">
    <property type="entry name" value="Acid proteases"/>
    <property type="match status" value="1"/>
</dbReference>
<dbReference type="PROSITE" id="PS50175">
    <property type="entry name" value="ASP_PROT_RETROV"/>
    <property type="match status" value="1"/>
</dbReference>
<evidence type="ECO:0000313" key="3">
    <source>
        <dbReference type="EMBL" id="TET10946.1"/>
    </source>
</evidence>
<dbReference type="AlphaFoldDB" id="A0A523RYU9"/>
<dbReference type="Pfam" id="PF13975">
    <property type="entry name" value="gag-asp_proteas"/>
    <property type="match status" value="1"/>
</dbReference>
<accession>A0A523RYU9</accession>
<dbReference type="InterPro" id="IPR001995">
    <property type="entry name" value="Peptidase_A2_cat"/>
</dbReference>
<dbReference type="GO" id="GO:0006508">
    <property type="term" value="P:proteolysis"/>
    <property type="evidence" value="ECO:0007669"/>
    <property type="project" value="InterPro"/>
</dbReference>